<gene>
    <name evidence="1" type="ORF">GCM10020367_56490</name>
</gene>
<dbReference type="InterPro" id="IPR039556">
    <property type="entry name" value="ICL/PEPM"/>
</dbReference>
<dbReference type="InterPro" id="IPR015813">
    <property type="entry name" value="Pyrv/PenolPyrv_kinase-like_dom"/>
</dbReference>
<evidence type="ECO:0000313" key="1">
    <source>
        <dbReference type="EMBL" id="GAA3378142.1"/>
    </source>
</evidence>
<dbReference type="RefSeq" id="WP_345042747.1">
    <property type="nucleotide sequence ID" value="NZ_BAAAYL010000001.1"/>
</dbReference>
<evidence type="ECO:0000313" key="2">
    <source>
        <dbReference type="Proteomes" id="UP001499990"/>
    </source>
</evidence>
<dbReference type="InterPro" id="IPR040442">
    <property type="entry name" value="Pyrv_kinase-like_dom_sf"/>
</dbReference>
<keyword evidence="1" id="KW-0456">Lyase</keyword>
<comment type="caution">
    <text evidence="1">The sequence shown here is derived from an EMBL/GenBank/DDBJ whole genome shotgun (WGS) entry which is preliminary data.</text>
</comment>
<dbReference type="PANTHER" id="PTHR42905">
    <property type="entry name" value="PHOSPHOENOLPYRUVATE CARBOXYLASE"/>
    <property type="match status" value="1"/>
</dbReference>
<reference evidence="2" key="1">
    <citation type="journal article" date="2019" name="Int. J. Syst. Evol. Microbiol.">
        <title>The Global Catalogue of Microorganisms (GCM) 10K type strain sequencing project: providing services to taxonomists for standard genome sequencing and annotation.</title>
        <authorList>
            <consortium name="The Broad Institute Genomics Platform"/>
            <consortium name="The Broad Institute Genome Sequencing Center for Infectious Disease"/>
            <person name="Wu L."/>
            <person name="Ma J."/>
        </authorList>
    </citation>
    <scope>NUCLEOTIDE SEQUENCE [LARGE SCALE GENOMIC DNA]</scope>
    <source>
        <strain evidence="2">JCM 9651</strain>
    </source>
</reference>
<name>A0ABP6SJ05_9ACTN</name>
<dbReference type="Pfam" id="PF13714">
    <property type="entry name" value="PEP_mutase"/>
    <property type="match status" value="1"/>
</dbReference>
<proteinExistence type="predicted"/>
<dbReference type="PANTHER" id="PTHR42905:SF16">
    <property type="entry name" value="CARBOXYPHOSPHONOENOLPYRUVATE PHOSPHONOMUTASE-LIKE PROTEIN (AFU_ORTHOLOGUE AFUA_5G07230)"/>
    <property type="match status" value="1"/>
</dbReference>
<organism evidence="1 2">
    <name type="scientific">Streptomyces sannanensis</name>
    <dbReference type="NCBI Taxonomy" id="285536"/>
    <lineage>
        <taxon>Bacteria</taxon>
        <taxon>Bacillati</taxon>
        <taxon>Actinomycetota</taxon>
        <taxon>Actinomycetes</taxon>
        <taxon>Kitasatosporales</taxon>
        <taxon>Streptomycetaceae</taxon>
        <taxon>Streptomyces</taxon>
    </lineage>
</organism>
<dbReference type="Gene3D" id="3.20.20.60">
    <property type="entry name" value="Phosphoenolpyruvate-binding domains"/>
    <property type="match status" value="1"/>
</dbReference>
<dbReference type="GO" id="GO:0016829">
    <property type="term" value="F:lyase activity"/>
    <property type="evidence" value="ECO:0007669"/>
    <property type="project" value="UniProtKB-KW"/>
</dbReference>
<dbReference type="CDD" id="cd00377">
    <property type="entry name" value="ICL_PEPM"/>
    <property type="match status" value="1"/>
</dbReference>
<dbReference type="EMBL" id="BAAAYL010000001">
    <property type="protein sequence ID" value="GAA3378142.1"/>
    <property type="molecule type" value="Genomic_DNA"/>
</dbReference>
<protein>
    <submittedName>
        <fullName evidence="1">Isocitrate lyase/phosphoenolpyruvate mutase family protein</fullName>
    </submittedName>
</protein>
<accession>A0ABP6SJ05</accession>
<sequence length="263" mass="26989">MNRYEEFRALHRPGDPLVLPNAWDLASAAALVTAGFAAIGTTSLGVASAAGKPDATGDAREDTLRLALGLARLPVPVTVDIEGGFGEKPDEVAELAAALARAGVAGVNIEDGRPDGSLAALAPQCETIRAMKAAAPSLFVNARTDTHWLPGHGDETVARLSAYQEAGADGLFVPGLRDVAAIAALTGRFDAPLNILYAPDGLSVARLAELGVARVSTGSLLFRAAVHHAVELAKAVTRGDADSSGVPSYATADGWSTLYGRES</sequence>
<dbReference type="Proteomes" id="UP001499990">
    <property type="component" value="Unassembled WGS sequence"/>
</dbReference>
<keyword evidence="2" id="KW-1185">Reference proteome</keyword>
<dbReference type="SUPFAM" id="SSF51621">
    <property type="entry name" value="Phosphoenolpyruvate/pyruvate domain"/>
    <property type="match status" value="1"/>
</dbReference>